<dbReference type="Gene3D" id="1.25.40.10">
    <property type="entry name" value="Tetratricopeptide repeat domain"/>
    <property type="match status" value="1"/>
</dbReference>
<comment type="caution">
    <text evidence="1">The sequence shown here is derived from an EMBL/GenBank/DDBJ whole genome shotgun (WGS) entry which is preliminary data.</text>
</comment>
<protein>
    <submittedName>
        <fullName evidence="1">Tetratricopeptide repeat protein</fullName>
    </submittedName>
</protein>
<dbReference type="SUPFAM" id="SSF81901">
    <property type="entry name" value="HCP-like"/>
    <property type="match status" value="1"/>
</dbReference>
<dbReference type="EMBL" id="QBKT01000006">
    <property type="protein sequence ID" value="PTX60608.1"/>
    <property type="molecule type" value="Genomic_DNA"/>
</dbReference>
<dbReference type="InterPro" id="IPR011990">
    <property type="entry name" value="TPR-like_helical_dom_sf"/>
</dbReference>
<keyword evidence="2" id="KW-1185">Reference proteome</keyword>
<dbReference type="InterPro" id="IPR019734">
    <property type="entry name" value="TPR_rpt"/>
</dbReference>
<name>A0A2T6BX06_9FLAO</name>
<evidence type="ECO:0000313" key="2">
    <source>
        <dbReference type="Proteomes" id="UP000244090"/>
    </source>
</evidence>
<gene>
    <name evidence="1" type="ORF">C8N46_106254</name>
</gene>
<organism evidence="1 2">
    <name type="scientific">Kordia periserrulae</name>
    <dbReference type="NCBI Taxonomy" id="701523"/>
    <lineage>
        <taxon>Bacteria</taxon>
        <taxon>Pseudomonadati</taxon>
        <taxon>Bacteroidota</taxon>
        <taxon>Flavobacteriia</taxon>
        <taxon>Flavobacteriales</taxon>
        <taxon>Flavobacteriaceae</taxon>
        <taxon>Kordia</taxon>
    </lineage>
</organism>
<dbReference type="Pfam" id="PF13181">
    <property type="entry name" value="TPR_8"/>
    <property type="match status" value="2"/>
</dbReference>
<dbReference type="Proteomes" id="UP000244090">
    <property type="component" value="Unassembled WGS sequence"/>
</dbReference>
<accession>A0A2T6BX06</accession>
<dbReference type="RefSeq" id="WP_108115537.1">
    <property type="nucleotide sequence ID" value="NZ_QBKT01000006.1"/>
</dbReference>
<reference evidence="1 2" key="1">
    <citation type="submission" date="2018-04" db="EMBL/GenBank/DDBJ databases">
        <title>Genomic Encyclopedia of Archaeal and Bacterial Type Strains, Phase II (KMG-II): from individual species to whole genera.</title>
        <authorList>
            <person name="Goeker M."/>
        </authorList>
    </citation>
    <scope>NUCLEOTIDE SEQUENCE [LARGE SCALE GENOMIC DNA]</scope>
    <source>
        <strain evidence="1 2">DSM 25731</strain>
    </source>
</reference>
<evidence type="ECO:0000313" key="1">
    <source>
        <dbReference type="EMBL" id="PTX60608.1"/>
    </source>
</evidence>
<dbReference type="OrthoDB" id="1122255at2"/>
<sequence length="186" mass="21961">MATYTNDILYLQALDSYSYDLEQCVQKLQYILGGEDHAGANYLMGRIYHEQMRDYPKAKEYYLRALCIDHEYVQTYYYYPFLLIDLCDYKEAEHVLEVGFSLPQTDKASLYFAQACIHEKQEQFKQAKKSLKAAKHAALNTSFRYFIDEQLRRIEEKINVGKKSKKKKAKRKNKTTTNVKFNSLLD</sequence>
<dbReference type="AlphaFoldDB" id="A0A2T6BX06"/>
<proteinExistence type="predicted"/>